<name>A0A399FZW5_UNCN2</name>
<comment type="caution">
    <text evidence="3">The sequence shown here is derived from an EMBL/GenBank/DDBJ whole genome shotgun (WGS) entry which is preliminary data.</text>
</comment>
<organism evidence="3 4">
    <name type="scientific">candidate division NPL-UPA2 bacterium Unc8</name>
    <dbReference type="NCBI Taxonomy" id="1980939"/>
    <lineage>
        <taxon>Bacteria</taxon>
    </lineage>
</organism>
<evidence type="ECO:0000256" key="1">
    <source>
        <dbReference type="SAM" id="MobiDB-lite"/>
    </source>
</evidence>
<keyword evidence="2" id="KW-0472">Membrane</keyword>
<evidence type="ECO:0000313" key="4">
    <source>
        <dbReference type="Proteomes" id="UP000266287"/>
    </source>
</evidence>
<dbReference type="EMBL" id="NDHY01000002">
    <property type="protein sequence ID" value="RII00663.1"/>
    <property type="molecule type" value="Genomic_DNA"/>
</dbReference>
<reference evidence="3 4" key="1">
    <citation type="submission" date="2018-08" db="EMBL/GenBank/DDBJ databases">
        <title>Draft genome of candidate division NPL-UPA2 bacterium Unc8 that adapted to ultra-basic serpentinizing groundwater.</title>
        <authorList>
            <person name="Ishii S."/>
            <person name="Suzuki S."/>
            <person name="Nealson K.H."/>
        </authorList>
    </citation>
    <scope>NUCLEOTIDE SEQUENCE [LARGE SCALE GENOMIC DNA]</scope>
    <source>
        <strain evidence="3">Unc8</strain>
    </source>
</reference>
<accession>A0A399FZW5</accession>
<sequence>MEHLVLIFWVIIILLSIISSIAKKKIPEKEEPGEEKNQVLERLLGVFSDEEQPQPVIPTPTKAEVSRPPQPVPLPQPPFPPQPRRRPVVTREDIIAGEKKRLLKEEMNLDLIRHGIVLSEILGPPRAEKSF</sequence>
<feature type="transmembrane region" description="Helical" evidence="2">
    <location>
        <begin position="6"/>
        <end position="22"/>
    </location>
</feature>
<evidence type="ECO:0000313" key="3">
    <source>
        <dbReference type="EMBL" id="RII00663.1"/>
    </source>
</evidence>
<protein>
    <submittedName>
        <fullName evidence="3">Uncharacterized protein</fullName>
    </submittedName>
</protein>
<feature type="compositionally biased region" description="Pro residues" evidence="1">
    <location>
        <begin position="68"/>
        <end position="82"/>
    </location>
</feature>
<keyword evidence="2" id="KW-1133">Transmembrane helix</keyword>
<evidence type="ECO:0000256" key="2">
    <source>
        <dbReference type="SAM" id="Phobius"/>
    </source>
</evidence>
<proteinExistence type="predicted"/>
<gene>
    <name evidence="3" type="ORF">B9J77_01170</name>
</gene>
<dbReference type="AlphaFoldDB" id="A0A399FZW5"/>
<keyword evidence="2" id="KW-0812">Transmembrane</keyword>
<dbReference type="Proteomes" id="UP000266287">
    <property type="component" value="Unassembled WGS sequence"/>
</dbReference>
<feature type="region of interest" description="Disordered" evidence="1">
    <location>
        <begin position="44"/>
        <end position="88"/>
    </location>
</feature>